<dbReference type="AlphaFoldDB" id="A0A972VZI5"/>
<dbReference type="EC" id="2.5.1.72" evidence="3 11"/>
<keyword evidence="8" id="KW-0479">Metal-binding</keyword>
<evidence type="ECO:0000256" key="6">
    <source>
        <dbReference type="ARBA" id="ARBA00022642"/>
    </source>
</evidence>
<dbReference type="GO" id="GO:0005829">
    <property type="term" value="C:cytosol"/>
    <property type="evidence" value="ECO:0007669"/>
    <property type="project" value="TreeGrafter"/>
</dbReference>
<evidence type="ECO:0000256" key="5">
    <source>
        <dbReference type="ARBA" id="ARBA00022490"/>
    </source>
</evidence>
<proteinExistence type="predicted"/>
<dbReference type="FunFam" id="3.40.50.10800:FF:000003">
    <property type="entry name" value="Quinolinate synthase A"/>
    <property type="match status" value="1"/>
</dbReference>
<evidence type="ECO:0000256" key="8">
    <source>
        <dbReference type="ARBA" id="ARBA00022723"/>
    </source>
</evidence>
<dbReference type="GO" id="GO:0008987">
    <property type="term" value="F:quinolinate synthetase A activity"/>
    <property type="evidence" value="ECO:0007669"/>
    <property type="project" value="UniProtKB-UniRule"/>
</dbReference>
<evidence type="ECO:0000256" key="3">
    <source>
        <dbReference type="ARBA" id="ARBA00012669"/>
    </source>
</evidence>
<evidence type="ECO:0000256" key="2">
    <source>
        <dbReference type="ARBA" id="ARBA00005065"/>
    </source>
</evidence>
<dbReference type="GO" id="GO:0046872">
    <property type="term" value="F:metal ion binding"/>
    <property type="evidence" value="ECO:0007669"/>
    <property type="project" value="UniProtKB-KW"/>
</dbReference>
<organism evidence="12 13">
    <name type="scientific">SAR86 cluster bacterium</name>
    <dbReference type="NCBI Taxonomy" id="2030880"/>
    <lineage>
        <taxon>Bacteria</taxon>
        <taxon>Pseudomonadati</taxon>
        <taxon>Pseudomonadota</taxon>
        <taxon>Gammaproteobacteria</taxon>
        <taxon>SAR86 cluster</taxon>
    </lineage>
</organism>
<comment type="caution">
    <text evidence="12">The sequence shown here is derived from an EMBL/GenBank/DDBJ whole genome shotgun (WGS) entry which is preliminary data.</text>
</comment>
<protein>
    <recommendedName>
        <fullName evidence="3 11">Quinolinate synthase</fullName>
        <ecNumber evidence="3 11">2.5.1.72</ecNumber>
    </recommendedName>
</protein>
<comment type="cofactor">
    <cofactor evidence="1">
        <name>[4Fe-4S] cluster</name>
        <dbReference type="ChEBI" id="CHEBI:49883"/>
    </cofactor>
</comment>
<dbReference type="SUPFAM" id="SSF142754">
    <property type="entry name" value="NadA-like"/>
    <property type="match status" value="1"/>
</dbReference>
<evidence type="ECO:0000256" key="4">
    <source>
        <dbReference type="ARBA" id="ARBA00022485"/>
    </source>
</evidence>
<evidence type="ECO:0000313" key="12">
    <source>
        <dbReference type="EMBL" id="NQV66503.1"/>
    </source>
</evidence>
<dbReference type="GO" id="GO:0034628">
    <property type="term" value="P:'de novo' NAD+ biosynthetic process from L-aspartate"/>
    <property type="evidence" value="ECO:0007669"/>
    <property type="project" value="TreeGrafter"/>
</dbReference>
<keyword evidence="10" id="KW-0411">Iron-sulfur</keyword>
<dbReference type="GO" id="GO:0051539">
    <property type="term" value="F:4 iron, 4 sulfur cluster binding"/>
    <property type="evidence" value="ECO:0007669"/>
    <property type="project" value="UniProtKB-KW"/>
</dbReference>
<dbReference type="PANTHER" id="PTHR30573:SF0">
    <property type="entry name" value="QUINOLINATE SYNTHASE, CHLOROPLASTIC"/>
    <property type="match status" value="1"/>
</dbReference>
<evidence type="ECO:0000256" key="10">
    <source>
        <dbReference type="ARBA" id="ARBA00023014"/>
    </source>
</evidence>
<gene>
    <name evidence="12" type="primary">nadA</name>
    <name evidence="12" type="ORF">HQ497_14165</name>
</gene>
<dbReference type="Pfam" id="PF02445">
    <property type="entry name" value="NadA"/>
    <property type="match status" value="1"/>
</dbReference>
<evidence type="ECO:0000313" key="13">
    <source>
        <dbReference type="Proteomes" id="UP000754644"/>
    </source>
</evidence>
<dbReference type="Proteomes" id="UP000754644">
    <property type="component" value="Unassembled WGS sequence"/>
</dbReference>
<dbReference type="PANTHER" id="PTHR30573">
    <property type="entry name" value="QUINOLINATE SYNTHETASE A"/>
    <property type="match status" value="1"/>
</dbReference>
<evidence type="ECO:0000256" key="11">
    <source>
        <dbReference type="NCBIfam" id="TIGR00550"/>
    </source>
</evidence>
<dbReference type="InterPro" id="IPR036094">
    <property type="entry name" value="NadA_sf"/>
</dbReference>
<accession>A0A972VZI5</accession>
<dbReference type="NCBIfam" id="NF006878">
    <property type="entry name" value="PRK09375.1-2"/>
    <property type="match status" value="1"/>
</dbReference>
<evidence type="ECO:0000256" key="1">
    <source>
        <dbReference type="ARBA" id="ARBA00001966"/>
    </source>
</evidence>
<dbReference type="NCBIfam" id="NF006877">
    <property type="entry name" value="PRK09375.1-1"/>
    <property type="match status" value="1"/>
</dbReference>
<comment type="pathway">
    <text evidence="2">Cofactor biosynthesis; NAD(+) biosynthesis; quinolinate from iminoaspartate: step 1/1.</text>
</comment>
<evidence type="ECO:0000256" key="9">
    <source>
        <dbReference type="ARBA" id="ARBA00023004"/>
    </source>
</evidence>
<sequence>MNNMANIAFDVPLHQNQSMTAAEVQDFKIKIKELLEAQNAVLVAHYYTADVIQELAEETGGCVADSLEMARFGSQSEATTLVVAGVRFMGETAKILSPQKRVLMPTLEATCSLDLGCPIDQFSAFCDQHPDRTVVVYANTSAAVKARADWVVTSSIALEVAEHLMDRGEKILWAPDKYLGSYIQNETGADMVMWDGACIVHEEFKAKGLRDLMNVYPEAAVLVHPESPAGVVALADVVGSTTQLINAARDLPNTHFIVATDRGIFHKMRQMAPGKTFIEAPTAGTSATCLSCAHCPWMGMNELQNLYASLAEGTNEVTVEADIARQALVPLERMVSFANSDDYRMRAKR</sequence>
<dbReference type="NCBIfam" id="TIGR00550">
    <property type="entry name" value="nadA"/>
    <property type="match status" value="1"/>
</dbReference>
<keyword evidence="6" id="KW-0662">Pyridine nucleotide biosynthesis</keyword>
<reference evidence="12" key="1">
    <citation type="submission" date="2020-05" db="EMBL/GenBank/DDBJ databases">
        <title>Sulfur intermediates as new biogeochemical hubs in an aquatic model microbial ecosystem.</title>
        <authorList>
            <person name="Vigneron A."/>
        </authorList>
    </citation>
    <scope>NUCLEOTIDE SEQUENCE</scope>
    <source>
        <strain evidence="12">Bin.250</strain>
    </source>
</reference>
<name>A0A972VZI5_9GAMM</name>
<keyword evidence="7 12" id="KW-0808">Transferase</keyword>
<keyword evidence="4" id="KW-0004">4Fe-4S</keyword>
<dbReference type="InterPro" id="IPR003473">
    <property type="entry name" value="NadA"/>
</dbReference>
<dbReference type="EMBL" id="JABMOJ010000529">
    <property type="protein sequence ID" value="NQV66503.1"/>
    <property type="molecule type" value="Genomic_DNA"/>
</dbReference>
<dbReference type="Gene3D" id="3.40.50.10800">
    <property type="entry name" value="NadA-like"/>
    <property type="match status" value="3"/>
</dbReference>
<keyword evidence="5" id="KW-0963">Cytoplasm</keyword>
<keyword evidence="9" id="KW-0408">Iron</keyword>
<evidence type="ECO:0000256" key="7">
    <source>
        <dbReference type="ARBA" id="ARBA00022679"/>
    </source>
</evidence>